<dbReference type="Pfam" id="PF00069">
    <property type="entry name" value="Pkinase"/>
    <property type="match status" value="2"/>
</dbReference>
<feature type="region of interest" description="Disordered" evidence="8">
    <location>
        <begin position="354"/>
        <end position="382"/>
    </location>
</feature>
<evidence type="ECO:0000313" key="10">
    <source>
        <dbReference type="EMBL" id="KAK8837058.1"/>
    </source>
</evidence>
<dbReference type="PANTHER" id="PTHR24351">
    <property type="entry name" value="RIBOSOMAL PROTEIN S6 KINASE"/>
    <property type="match status" value="1"/>
</dbReference>
<feature type="binding site" evidence="7">
    <location>
        <position position="184"/>
    </location>
    <ligand>
        <name>ATP</name>
        <dbReference type="ChEBI" id="CHEBI:30616"/>
    </ligand>
</feature>
<dbReference type="Proteomes" id="UP001470230">
    <property type="component" value="Unassembled WGS sequence"/>
</dbReference>
<evidence type="ECO:0000256" key="4">
    <source>
        <dbReference type="ARBA" id="ARBA00022741"/>
    </source>
</evidence>
<evidence type="ECO:0000256" key="7">
    <source>
        <dbReference type="PROSITE-ProRule" id="PRU10141"/>
    </source>
</evidence>
<dbReference type="EMBL" id="JAPFFF010000062">
    <property type="protein sequence ID" value="KAK8837058.1"/>
    <property type="molecule type" value="Genomic_DNA"/>
</dbReference>
<dbReference type="PROSITE" id="PS00108">
    <property type="entry name" value="PROTEIN_KINASE_ST"/>
    <property type="match status" value="1"/>
</dbReference>
<dbReference type="InterPro" id="IPR017441">
    <property type="entry name" value="Protein_kinase_ATP_BS"/>
</dbReference>
<evidence type="ECO:0000259" key="9">
    <source>
        <dbReference type="PROSITE" id="PS50011"/>
    </source>
</evidence>
<dbReference type="SMART" id="SM00220">
    <property type="entry name" value="S_TKc"/>
    <property type="match status" value="1"/>
</dbReference>
<keyword evidence="4 7" id="KW-0547">Nucleotide-binding</keyword>
<reference evidence="10 11" key="1">
    <citation type="submission" date="2024-04" db="EMBL/GenBank/DDBJ databases">
        <title>Tritrichomonas musculus Genome.</title>
        <authorList>
            <person name="Alves-Ferreira E."/>
            <person name="Grigg M."/>
            <person name="Lorenzi H."/>
            <person name="Galac M."/>
        </authorList>
    </citation>
    <scope>NUCLEOTIDE SEQUENCE [LARGE SCALE GENOMIC DNA]</scope>
    <source>
        <strain evidence="10 11">EAF2021</strain>
    </source>
</reference>
<organism evidence="10 11">
    <name type="scientific">Tritrichomonas musculus</name>
    <dbReference type="NCBI Taxonomy" id="1915356"/>
    <lineage>
        <taxon>Eukaryota</taxon>
        <taxon>Metamonada</taxon>
        <taxon>Parabasalia</taxon>
        <taxon>Tritrichomonadida</taxon>
        <taxon>Tritrichomonadidae</taxon>
        <taxon>Tritrichomonas</taxon>
    </lineage>
</organism>
<evidence type="ECO:0000256" key="8">
    <source>
        <dbReference type="SAM" id="MobiDB-lite"/>
    </source>
</evidence>
<dbReference type="PROSITE" id="PS00107">
    <property type="entry name" value="PROTEIN_KINASE_ATP"/>
    <property type="match status" value="1"/>
</dbReference>
<dbReference type="PROSITE" id="PS50011">
    <property type="entry name" value="PROTEIN_KINASE_DOM"/>
    <property type="match status" value="1"/>
</dbReference>
<keyword evidence="1" id="KW-0723">Serine/threonine-protein kinase</keyword>
<protein>
    <recommendedName>
        <fullName evidence="9">Protein kinase domain-containing protein</fullName>
    </recommendedName>
</protein>
<dbReference type="Gene3D" id="3.30.200.20">
    <property type="entry name" value="Phosphorylase Kinase, domain 1"/>
    <property type="match status" value="2"/>
</dbReference>
<dbReference type="SUPFAM" id="SSF56112">
    <property type="entry name" value="Protein kinase-like (PK-like)"/>
    <property type="match status" value="1"/>
</dbReference>
<keyword evidence="2" id="KW-0597">Phosphoprotein</keyword>
<evidence type="ECO:0000256" key="3">
    <source>
        <dbReference type="ARBA" id="ARBA00022679"/>
    </source>
</evidence>
<dbReference type="InterPro" id="IPR008271">
    <property type="entry name" value="Ser/Thr_kinase_AS"/>
</dbReference>
<name>A0ABR2GSY2_9EUKA</name>
<dbReference type="CDD" id="cd05123">
    <property type="entry name" value="STKc_AGC"/>
    <property type="match status" value="1"/>
</dbReference>
<keyword evidence="3" id="KW-0808">Transferase</keyword>
<evidence type="ECO:0000256" key="6">
    <source>
        <dbReference type="ARBA" id="ARBA00022840"/>
    </source>
</evidence>
<dbReference type="InterPro" id="IPR045270">
    <property type="entry name" value="STKc_AGC"/>
</dbReference>
<evidence type="ECO:0000313" key="11">
    <source>
        <dbReference type="Proteomes" id="UP001470230"/>
    </source>
</evidence>
<evidence type="ECO:0000256" key="1">
    <source>
        <dbReference type="ARBA" id="ARBA00022527"/>
    </source>
</evidence>
<evidence type="ECO:0000256" key="2">
    <source>
        <dbReference type="ARBA" id="ARBA00022553"/>
    </source>
</evidence>
<dbReference type="InterPro" id="IPR000719">
    <property type="entry name" value="Prot_kinase_dom"/>
</dbReference>
<keyword evidence="11" id="KW-1185">Reference proteome</keyword>
<accession>A0ABR2GSY2</accession>
<gene>
    <name evidence="10" type="ORF">M9Y10_037107</name>
</gene>
<evidence type="ECO:0000256" key="5">
    <source>
        <dbReference type="ARBA" id="ARBA00022777"/>
    </source>
</evidence>
<keyword evidence="6 7" id="KW-0067">ATP-binding</keyword>
<proteinExistence type="predicted"/>
<dbReference type="InterPro" id="IPR011009">
    <property type="entry name" value="Kinase-like_dom_sf"/>
</dbReference>
<sequence>MNDDFQQIFEIQTGPDEWTPCLCILKGGIFIIQQLDDYQNSNSNLNPDNKSKYLCFFLDNTSQAHLTNNTGRNFIFRVQSHPITLNDITDLKSISNPNQNTEIKNQYFKFTSKSSSLGWLTFRCNSNEEAKSFVSSIRFHKLLQPEKEKIRMSMFRPIKEIGKGTYGRVQLCQKIDTNEIFAVKCINKKQLYASNRLQTAIAENHILKSISFPFIINLYYAFQNKSNFFLVLEYVPGGDLKYRIDSSKSCKLRKEKVEQKNQDSQKKDDAVIKSYSVVFNYHKNQNYVDFNEKCQNKLIHHAKSIEFQDDEFEKQVETQSDSANFANSDNGPNSPSKSSCLKFFCSSPLKSSNDPPFPVSQSDNQLPKSTFPSSQSDNNLNGNVTAKTANFNRKSGCIIQRIELDDVRLYVAEISLALNHLHQNGCIYRDLKPENVLINDDGHVKLTDFGLSKELDCCDSTKTFCGTYEYLAPEIVKAVPYTNKVDWWALGILIYEMIFNRTPFRVIDGETGEINQVKTIDKIVNKNFIMPNCPDQNLAKLIYGLLEKDPLKRFGFKELKNNEFMKVLDFDKVIRKEIKPLYLPQIDDQIMIQIKENSPTSQKEKNLQLSGDLSESSDVLDSMLRFNELFVDGDDDDINFKSFSYNYETEIILPDPPQADVIITEIDDQSIE</sequence>
<keyword evidence="5" id="KW-0418">Kinase</keyword>
<feature type="domain" description="Protein kinase" evidence="9">
    <location>
        <begin position="155"/>
        <end position="565"/>
    </location>
</feature>
<dbReference type="Gene3D" id="1.10.510.10">
    <property type="entry name" value="Transferase(Phosphotransferase) domain 1"/>
    <property type="match status" value="1"/>
</dbReference>
<comment type="caution">
    <text evidence="10">The sequence shown here is derived from an EMBL/GenBank/DDBJ whole genome shotgun (WGS) entry which is preliminary data.</text>
</comment>